<gene>
    <name evidence="1" type="ORF">DIC66_16250</name>
</gene>
<sequence length="162" mass="18961">MNPSESDIVALPMGFLSYRDQLRVVGYDLVRYTMEHARREASKYRHPTEDYEYAIHKIEFIEVHDGQIFINRNPFYSSATRVTDWTKYHVEKEKPQGFGILKTWFTEPAHAVLTAIVPPFGLTLLGLAAVSDRLEAKQQRERRELLARLSERPKFMLPYSRT</sequence>
<name>A0A3E1R9P0_9BURK</name>
<reference evidence="1 2" key="1">
    <citation type="submission" date="2018-05" db="EMBL/GenBank/DDBJ databases">
        <title>Rhodoferax soyangensis sp.nov., isolated from an oligotrophic freshwater lake.</title>
        <authorList>
            <person name="Park M."/>
        </authorList>
    </citation>
    <scope>NUCLEOTIDE SEQUENCE [LARGE SCALE GENOMIC DNA]</scope>
    <source>
        <strain evidence="1 2">IMCC26218</strain>
    </source>
</reference>
<accession>A0A3E1R9P0</accession>
<comment type="caution">
    <text evidence="1">The sequence shown here is derived from an EMBL/GenBank/DDBJ whole genome shotgun (WGS) entry which is preliminary data.</text>
</comment>
<organism evidence="1 2">
    <name type="scientific">Rhodoferax lacus</name>
    <dbReference type="NCBI Taxonomy" id="2184758"/>
    <lineage>
        <taxon>Bacteria</taxon>
        <taxon>Pseudomonadati</taxon>
        <taxon>Pseudomonadota</taxon>
        <taxon>Betaproteobacteria</taxon>
        <taxon>Burkholderiales</taxon>
        <taxon>Comamonadaceae</taxon>
        <taxon>Rhodoferax</taxon>
    </lineage>
</organism>
<protein>
    <submittedName>
        <fullName evidence="1">Uncharacterized protein</fullName>
    </submittedName>
</protein>
<dbReference type="EMBL" id="QFZK01000012">
    <property type="protein sequence ID" value="RFO95742.1"/>
    <property type="molecule type" value="Genomic_DNA"/>
</dbReference>
<keyword evidence="2" id="KW-1185">Reference proteome</keyword>
<evidence type="ECO:0000313" key="2">
    <source>
        <dbReference type="Proteomes" id="UP000260665"/>
    </source>
</evidence>
<dbReference type="AlphaFoldDB" id="A0A3E1R9P0"/>
<dbReference type="Proteomes" id="UP000260665">
    <property type="component" value="Unassembled WGS sequence"/>
</dbReference>
<dbReference type="RefSeq" id="WP_117179116.1">
    <property type="nucleotide sequence ID" value="NZ_QFZK01000012.1"/>
</dbReference>
<evidence type="ECO:0000313" key="1">
    <source>
        <dbReference type="EMBL" id="RFO95742.1"/>
    </source>
</evidence>
<proteinExistence type="predicted"/>